<reference evidence="1" key="1">
    <citation type="journal article" date="2021" name="Proc. Natl. Acad. Sci. U.S.A.">
        <title>A Catalog of Tens of Thousands of Viruses from Human Metagenomes Reveals Hidden Associations with Chronic Diseases.</title>
        <authorList>
            <person name="Tisza M.J."/>
            <person name="Buck C.B."/>
        </authorList>
    </citation>
    <scope>NUCLEOTIDE SEQUENCE</scope>
    <source>
        <strain evidence="1">CtLYp5</strain>
    </source>
</reference>
<organism evidence="1">
    <name type="scientific">Myoviridae sp. ctLYp5</name>
    <dbReference type="NCBI Taxonomy" id="2827680"/>
    <lineage>
        <taxon>Viruses</taxon>
        <taxon>Duplodnaviria</taxon>
        <taxon>Heunggongvirae</taxon>
        <taxon>Uroviricota</taxon>
        <taxon>Caudoviricetes</taxon>
    </lineage>
</organism>
<sequence>MRPSERVMWANPTSLFERLKKRKPPNRGLAVRSG</sequence>
<protein>
    <submittedName>
        <fullName evidence="1">Uncharacterized protein</fullName>
    </submittedName>
</protein>
<evidence type="ECO:0000313" key="1">
    <source>
        <dbReference type="EMBL" id="DAF55517.1"/>
    </source>
</evidence>
<proteinExistence type="predicted"/>
<dbReference type="EMBL" id="BK032693">
    <property type="protein sequence ID" value="DAF55517.1"/>
    <property type="molecule type" value="Genomic_DNA"/>
</dbReference>
<accession>A0A8S5SWS8</accession>
<name>A0A8S5SWS8_9CAUD</name>